<dbReference type="GO" id="GO:0006098">
    <property type="term" value="P:pentose-phosphate shunt"/>
    <property type="evidence" value="ECO:0007669"/>
    <property type="project" value="UniProtKB-UniPathway"/>
</dbReference>
<evidence type="ECO:0000256" key="3">
    <source>
        <dbReference type="ARBA" id="ARBA00004961"/>
    </source>
</evidence>
<accession>A0A1H8RKA6</accession>
<dbReference type="GO" id="GO:0005975">
    <property type="term" value="P:carbohydrate metabolic process"/>
    <property type="evidence" value="ECO:0007669"/>
    <property type="project" value="UniProtKB-UniRule"/>
</dbReference>
<dbReference type="GO" id="GO:0017057">
    <property type="term" value="F:6-phosphogluconolactonase activity"/>
    <property type="evidence" value="ECO:0007669"/>
    <property type="project" value="UniProtKB-UniRule"/>
</dbReference>
<sequence length="239" mass="25498">MTHADTPAPPIEHCFEDRDALAADLARTVTSTLLDGLSRAPRATLAVSGGSTPVPFFRALGTGDLPWARIDVTLADERWVAPDHDDSNERLVRETLLGGDAAGAGFIPLKTSAPSPEAGARECEERLRGLPWPLDAVILGMGSDGHTASLFPHAPALATALDPDCGSLCIPVTPETAPHARMSLTLPALLNTHRLILHITGADKWDVYQQALAGDDAFAMPVRAVLHQRHTPVHVYWAP</sequence>
<dbReference type="EC" id="3.1.1.31" evidence="5 7"/>
<evidence type="ECO:0000256" key="6">
    <source>
        <dbReference type="ARBA" id="ARBA00020337"/>
    </source>
</evidence>
<proteinExistence type="inferred from homology"/>
<dbReference type="CDD" id="cd01400">
    <property type="entry name" value="6PGL"/>
    <property type="match status" value="1"/>
</dbReference>
<evidence type="ECO:0000313" key="9">
    <source>
        <dbReference type="EMBL" id="SEO66403.1"/>
    </source>
</evidence>
<evidence type="ECO:0000256" key="5">
    <source>
        <dbReference type="ARBA" id="ARBA00013198"/>
    </source>
</evidence>
<dbReference type="STRING" id="406100.SAMN04488052_10259"/>
<dbReference type="Pfam" id="PF01182">
    <property type="entry name" value="Glucosamine_iso"/>
    <property type="match status" value="1"/>
</dbReference>
<name>A0A1H8RKA6_9GAMM</name>
<dbReference type="EMBL" id="FOEG01000002">
    <property type="protein sequence ID" value="SEO66403.1"/>
    <property type="molecule type" value="Genomic_DNA"/>
</dbReference>
<dbReference type="NCBIfam" id="TIGR01198">
    <property type="entry name" value="pgl"/>
    <property type="match status" value="1"/>
</dbReference>
<comment type="function">
    <text evidence="2 7">Hydrolysis of 6-phosphogluconolactone to 6-phosphogluconate.</text>
</comment>
<evidence type="ECO:0000259" key="8">
    <source>
        <dbReference type="Pfam" id="PF01182"/>
    </source>
</evidence>
<dbReference type="InterPro" id="IPR037171">
    <property type="entry name" value="NagB/RpiA_transferase-like"/>
</dbReference>
<keyword evidence="10" id="KW-1185">Reference proteome</keyword>
<feature type="domain" description="Glucosamine/galactosamine-6-phosphate isomerase" evidence="8">
    <location>
        <begin position="16"/>
        <end position="230"/>
    </location>
</feature>
<evidence type="ECO:0000256" key="1">
    <source>
        <dbReference type="ARBA" id="ARBA00000832"/>
    </source>
</evidence>
<evidence type="ECO:0000256" key="4">
    <source>
        <dbReference type="ARBA" id="ARBA00010662"/>
    </source>
</evidence>
<evidence type="ECO:0000256" key="7">
    <source>
        <dbReference type="RuleBase" id="RU365095"/>
    </source>
</evidence>
<evidence type="ECO:0000256" key="2">
    <source>
        <dbReference type="ARBA" id="ARBA00002681"/>
    </source>
</evidence>
<dbReference type="OrthoDB" id="9810967at2"/>
<reference evidence="9 10" key="1">
    <citation type="submission" date="2016-10" db="EMBL/GenBank/DDBJ databases">
        <authorList>
            <person name="de Groot N.N."/>
        </authorList>
    </citation>
    <scope>NUCLEOTIDE SEQUENCE [LARGE SCALE GENOMIC DNA]</scope>
    <source>
        <strain evidence="9 10">CGMCC 1.6291</strain>
    </source>
</reference>
<comment type="catalytic activity">
    <reaction evidence="1 7">
        <text>6-phospho-D-glucono-1,5-lactone + H2O = 6-phospho-D-gluconate + H(+)</text>
        <dbReference type="Rhea" id="RHEA:12556"/>
        <dbReference type="ChEBI" id="CHEBI:15377"/>
        <dbReference type="ChEBI" id="CHEBI:15378"/>
        <dbReference type="ChEBI" id="CHEBI:57955"/>
        <dbReference type="ChEBI" id="CHEBI:58759"/>
        <dbReference type="EC" id="3.1.1.31"/>
    </reaction>
</comment>
<keyword evidence="7" id="KW-0378">Hydrolase</keyword>
<comment type="similarity">
    <text evidence="4 7">Belongs to the glucosamine/galactosamine-6-phosphate isomerase family. 6-phosphogluconolactonase subfamily.</text>
</comment>
<gene>
    <name evidence="7" type="primary">pgl</name>
    <name evidence="9" type="ORF">SAMN04488052_10259</name>
</gene>
<dbReference type="RefSeq" id="WP_091640542.1">
    <property type="nucleotide sequence ID" value="NZ_FOEG01000002.1"/>
</dbReference>
<evidence type="ECO:0000313" key="10">
    <source>
        <dbReference type="Proteomes" id="UP000199657"/>
    </source>
</evidence>
<protein>
    <recommendedName>
        <fullName evidence="6 7">6-phosphogluconolactonase</fullName>
        <shortName evidence="7">6PGL</shortName>
        <ecNumber evidence="5 7">3.1.1.31</ecNumber>
    </recommendedName>
</protein>
<dbReference type="UniPathway" id="UPA00115">
    <property type="reaction ID" value="UER00409"/>
</dbReference>
<dbReference type="SUPFAM" id="SSF100950">
    <property type="entry name" value="NagB/RpiA/CoA transferase-like"/>
    <property type="match status" value="1"/>
</dbReference>
<organism evidence="9 10">
    <name type="scientific">Aquisalimonas asiatica</name>
    <dbReference type="NCBI Taxonomy" id="406100"/>
    <lineage>
        <taxon>Bacteria</taxon>
        <taxon>Pseudomonadati</taxon>
        <taxon>Pseudomonadota</taxon>
        <taxon>Gammaproteobacteria</taxon>
        <taxon>Chromatiales</taxon>
        <taxon>Ectothiorhodospiraceae</taxon>
        <taxon>Aquisalimonas</taxon>
    </lineage>
</organism>
<dbReference type="Gene3D" id="3.40.50.1360">
    <property type="match status" value="1"/>
</dbReference>
<dbReference type="PANTHER" id="PTHR11054:SF0">
    <property type="entry name" value="6-PHOSPHOGLUCONOLACTONASE"/>
    <property type="match status" value="1"/>
</dbReference>
<dbReference type="Proteomes" id="UP000199657">
    <property type="component" value="Unassembled WGS sequence"/>
</dbReference>
<comment type="pathway">
    <text evidence="3 7">Carbohydrate degradation; pentose phosphate pathway; D-ribulose 5-phosphate from D-glucose 6-phosphate (oxidative stage): step 2/3.</text>
</comment>
<dbReference type="AlphaFoldDB" id="A0A1H8RKA6"/>
<dbReference type="PANTHER" id="PTHR11054">
    <property type="entry name" value="6-PHOSPHOGLUCONOLACTONASE"/>
    <property type="match status" value="1"/>
</dbReference>
<dbReference type="InterPro" id="IPR006148">
    <property type="entry name" value="Glc/Gal-6P_isomerase"/>
</dbReference>
<dbReference type="InterPro" id="IPR039104">
    <property type="entry name" value="6PGL"/>
</dbReference>
<dbReference type="InterPro" id="IPR005900">
    <property type="entry name" value="6-phosphogluconolactonase_DevB"/>
</dbReference>